<evidence type="ECO:0000256" key="3">
    <source>
        <dbReference type="ARBA" id="ARBA00023125"/>
    </source>
</evidence>
<organism evidence="6 7">
    <name type="scientific">Candidatus Seongchinamella marina</name>
    <dbReference type="NCBI Taxonomy" id="2518990"/>
    <lineage>
        <taxon>Bacteria</taxon>
        <taxon>Pseudomonadati</taxon>
        <taxon>Pseudomonadota</taxon>
        <taxon>Gammaproteobacteria</taxon>
        <taxon>Cellvibrionales</taxon>
        <taxon>Halieaceae</taxon>
        <taxon>Seongchinamella</taxon>
    </lineage>
</organism>
<reference evidence="6" key="1">
    <citation type="submission" date="2019-02" db="EMBL/GenBank/DDBJ databases">
        <authorList>
            <person name="Li S.-H."/>
        </authorList>
    </citation>
    <scope>NUCLEOTIDE SEQUENCE</scope>
    <source>
        <strain evidence="6">IMCC8485</strain>
    </source>
</reference>
<dbReference type="InterPro" id="IPR000847">
    <property type="entry name" value="LysR_HTH_N"/>
</dbReference>
<gene>
    <name evidence="6" type="ORF">EYC87_12350</name>
</gene>
<dbReference type="InterPro" id="IPR036388">
    <property type="entry name" value="WH-like_DNA-bd_sf"/>
</dbReference>
<accession>A0ABT3SWW4</accession>
<evidence type="ECO:0000256" key="4">
    <source>
        <dbReference type="ARBA" id="ARBA00023163"/>
    </source>
</evidence>
<dbReference type="SUPFAM" id="SSF46785">
    <property type="entry name" value="Winged helix' DNA-binding domain"/>
    <property type="match status" value="1"/>
</dbReference>
<evidence type="ECO:0000259" key="5">
    <source>
        <dbReference type="PROSITE" id="PS50931"/>
    </source>
</evidence>
<dbReference type="EMBL" id="SHNP01000004">
    <property type="protein sequence ID" value="MCX2974374.1"/>
    <property type="molecule type" value="Genomic_DNA"/>
</dbReference>
<keyword evidence="2" id="KW-0805">Transcription regulation</keyword>
<proteinExistence type="inferred from homology"/>
<dbReference type="InterPro" id="IPR036390">
    <property type="entry name" value="WH_DNA-bd_sf"/>
</dbReference>
<dbReference type="SUPFAM" id="SSF53850">
    <property type="entry name" value="Periplasmic binding protein-like II"/>
    <property type="match status" value="1"/>
</dbReference>
<dbReference type="RefSeq" id="WP_279253154.1">
    <property type="nucleotide sequence ID" value="NZ_SHNP01000004.1"/>
</dbReference>
<comment type="similarity">
    <text evidence="1">Belongs to the LysR transcriptional regulatory family.</text>
</comment>
<dbReference type="PANTHER" id="PTHR30126">
    <property type="entry name" value="HTH-TYPE TRANSCRIPTIONAL REGULATOR"/>
    <property type="match status" value="1"/>
</dbReference>
<dbReference type="PROSITE" id="PS50931">
    <property type="entry name" value="HTH_LYSR"/>
    <property type="match status" value="1"/>
</dbReference>
<dbReference type="InterPro" id="IPR005119">
    <property type="entry name" value="LysR_subst-bd"/>
</dbReference>
<dbReference type="PANTHER" id="PTHR30126:SF98">
    <property type="entry name" value="HTH-TYPE TRANSCRIPTIONAL ACTIVATOR BAUR"/>
    <property type="match status" value="1"/>
</dbReference>
<dbReference type="CDD" id="cd05466">
    <property type="entry name" value="PBP2_LTTR_substrate"/>
    <property type="match status" value="1"/>
</dbReference>
<evidence type="ECO:0000256" key="2">
    <source>
        <dbReference type="ARBA" id="ARBA00023015"/>
    </source>
</evidence>
<evidence type="ECO:0000313" key="7">
    <source>
        <dbReference type="Proteomes" id="UP001143307"/>
    </source>
</evidence>
<feature type="domain" description="HTH lysR-type" evidence="5">
    <location>
        <begin position="13"/>
        <end position="70"/>
    </location>
</feature>
<dbReference type="Proteomes" id="UP001143307">
    <property type="component" value="Unassembled WGS sequence"/>
</dbReference>
<evidence type="ECO:0000313" key="6">
    <source>
        <dbReference type="EMBL" id="MCX2974374.1"/>
    </source>
</evidence>
<sequence length="305" mass="33934">MAGKALLGNVTDNDLRLLRVFKAVVHCGGFSAAELELNINRSTISRHIKDLETRLGVILCRRGRAGFALTTEGEQVFDSAKKIMAAMEEFQHDVGELHQRLTGPMSIAIFDKTASNPACHIHQAFRRFDEAAPEVAPEIHVESINAIEQGVMEGRFQLGVIPDHRPSASLDYYPLFSEQMYLYCAIGHPLFDSTSNNTDAAQVRKCRYVGIGYHSPNMEATHKLGLKRHATAHDQEAVAHLVLSGRYLGYLPEHYAEGFEANGQMRRLLPEVFQYVCQFSAITRHSPPPSRVAQTLLNALIDAHS</sequence>
<dbReference type="Gene3D" id="3.40.190.290">
    <property type="match status" value="1"/>
</dbReference>
<dbReference type="Pfam" id="PF03466">
    <property type="entry name" value="LysR_substrate"/>
    <property type="match status" value="1"/>
</dbReference>
<evidence type="ECO:0000256" key="1">
    <source>
        <dbReference type="ARBA" id="ARBA00009437"/>
    </source>
</evidence>
<keyword evidence="4" id="KW-0804">Transcription</keyword>
<keyword evidence="7" id="KW-1185">Reference proteome</keyword>
<dbReference type="Gene3D" id="1.10.10.10">
    <property type="entry name" value="Winged helix-like DNA-binding domain superfamily/Winged helix DNA-binding domain"/>
    <property type="match status" value="1"/>
</dbReference>
<dbReference type="Pfam" id="PF00126">
    <property type="entry name" value="HTH_1"/>
    <property type="match status" value="1"/>
</dbReference>
<comment type="caution">
    <text evidence="6">The sequence shown here is derived from an EMBL/GenBank/DDBJ whole genome shotgun (WGS) entry which is preliminary data.</text>
</comment>
<protein>
    <submittedName>
        <fullName evidence="6">LysR family transcriptional regulator</fullName>
    </submittedName>
</protein>
<keyword evidence="3" id="KW-0238">DNA-binding</keyword>
<name>A0ABT3SWW4_9GAMM</name>